<comment type="caution">
    <text evidence="3">The sequence shown here is derived from an EMBL/GenBank/DDBJ whole genome shotgun (WGS) entry which is preliminary data.</text>
</comment>
<evidence type="ECO:0000313" key="4">
    <source>
        <dbReference type="Proteomes" id="UP001597286"/>
    </source>
</evidence>
<dbReference type="Gene3D" id="3.40.50.1820">
    <property type="entry name" value="alpha/beta hydrolase"/>
    <property type="match status" value="1"/>
</dbReference>
<dbReference type="PANTHER" id="PTHR43798:SF31">
    <property type="entry name" value="AB HYDROLASE SUPERFAMILY PROTEIN YCLE"/>
    <property type="match status" value="1"/>
</dbReference>
<name>A0ABW4PAT9_9NOCA</name>
<organism evidence="3 4">
    <name type="scientific">Rhodococcus gannanensis</name>
    <dbReference type="NCBI Taxonomy" id="1960308"/>
    <lineage>
        <taxon>Bacteria</taxon>
        <taxon>Bacillati</taxon>
        <taxon>Actinomycetota</taxon>
        <taxon>Actinomycetes</taxon>
        <taxon>Mycobacteriales</taxon>
        <taxon>Nocardiaceae</taxon>
        <taxon>Rhodococcus</taxon>
    </lineage>
</organism>
<reference evidence="4" key="1">
    <citation type="journal article" date="2019" name="Int. J. Syst. Evol. Microbiol.">
        <title>The Global Catalogue of Microorganisms (GCM) 10K type strain sequencing project: providing services to taxonomists for standard genome sequencing and annotation.</title>
        <authorList>
            <consortium name="The Broad Institute Genomics Platform"/>
            <consortium name="The Broad Institute Genome Sequencing Center for Infectious Disease"/>
            <person name="Wu L."/>
            <person name="Ma J."/>
        </authorList>
    </citation>
    <scope>NUCLEOTIDE SEQUENCE [LARGE SCALE GENOMIC DNA]</scope>
    <source>
        <strain evidence="4">DT72</strain>
    </source>
</reference>
<proteinExistence type="predicted"/>
<dbReference type="Pfam" id="PF00561">
    <property type="entry name" value="Abhydrolase_1"/>
    <property type="match status" value="1"/>
</dbReference>
<keyword evidence="1 3" id="KW-0378">Hydrolase</keyword>
<dbReference type="PRINTS" id="PR00412">
    <property type="entry name" value="EPOXHYDRLASE"/>
</dbReference>
<dbReference type="InterPro" id="IPR029058">
    <property type="entry name" value="AB_hydrolase_fold"/>
</dbReference>
<evidence type="ECO:0000256" key="1">
    <source>
        <dbReference type="ARBA" id="ARBA00022801"/>
    </source>
</evidence>
<evidence type="ECO:0000259" key="2">
    <source>
        <dbReference type="Pfam" id="PF00561"/>
    </source>
</evidence>
<dbReference type="PROSITE" id="PS51318">
    <property type="entry name" value="TAT"/>
    <property type="match status" value="1"/>
</dbReference>
<dbReference type="InterPro" id="IPR000073">
    <property type="entry name" value="AB_hydrolase_1"/>
</dbReference>
<dbReference type="PANTHER" id="PTHR43798">
    <property type="entry name" value="MONOACYLGLYCEROL LIPASE"/>
    <property type="match status" value="1"/>
</dbReference>
<dbReference type="EMBL" id="JBHUFB010000020">
    <property type="protein sequence ID" value="MFD1815111.1"/>
    <property type="molecule type" value="Genomic_DNA"/>
</dbReference>
<accession>A0ABW4PAT9</accession>
<dbReference type="SUPFAM" id="SSF53474">
    <property type="entry name" value="alpha/beta-Hydrolases"/>
    <property type="match status" value="1"/>
</dbReference>
<dbReference type="InterPro" id="IPR000639">
    <property type="entry name" value="Epox_hydrolase-like"/>
</dbReference>
<dbReference type="PRINTS" id="PR00111">
    <property type="entry name" value="ABHYDROLASE"/>
</dbReference>
<dbReference type="InterPro" id="IPR050266">
    <property type="entry name" value="AB_hydrolase_sf"/>
</dbReference>
<dbReference type="InterPro" id="IPR006311">
    <property type="entry name" value="TAT_signal"/>
</dbReference>
<gene>
    <name evidence="3" type="ORF">ACFSJG_23070</name>
</gene>
<sequence length="336" mass="35435">MRSSSRRILLGTVAVAAVAGAATALRRRKSVAGLLAAGPNPALADPVSHPEELSVVSADGHRIHVLAYGDPTAPPIVFAHGWTCSTMMWFPQINEFAENYRVIAYDQRGHGRSELGAAAPTPAMLGDDLDAVLSATVPDGTKAVVVGHSMGGMSVMSWALRHPDRVAEKVSAVMLASTGADRLVSELAVIPKRIGIPPLPIPVARAVLGAAVPMVETPLTRRALQYVALAPGSTREEVAFTSTIVHQCAPATRAGWGRALSELNVAEALDNLVVPTTVVVGDADRLTPPVHSVRMADRLDAHDHLARLIRLPGIGHMSTIEAAAEVNAEIRRLRSL</sequence>
<dbReference type="Proteomes" id="UP001597286">
    <property type="component" value="Unassembled WGS sequence"/>
</dbReference>
<dbReference type="RefSeq" id="WP_378487558.1">
    <property type="nucleotide sequence ID" value="NZ_JBHUFB010000020.1"/>
</dbReference>
<evidence type="ECO:0000313" key="3">
    <source>
        <dbReference type="EMBL" id="MFD1815111.1"/>
    </source>
</evidence>
<keyword evidence="4" id="KW-1185">Reference proteome</keyword>
<feature type="domain" description="AB hydrolase-1" evidence="2">
    <location>
        <begin position="74"/>
        <end position="322"/>
    </location>
</feature>
<protein>
    <submittedName>
        <fullName evidence="3">Alpha/beta fold hydrolase</fullName>
    </submittedName>
</protein>
<dbReference type="GO" id="GO:0016787">
    <property type="term" value="F:hydrolase activity"/>
    <property type="evidence" value="ECO:0007669"/>
    <property type="project" value="UniProtKB-KW"/>
</dbReference>